<evidence type="ECO:0000259" key="9">
    <source>
        <dbReference type="PROSITE" id="PS50109"/>
    </source>
</evidence>
<keyword evidence="5" id="KW-0418">Kinase</keyword>
<dbReference type="AlphaFoldDB" id="A0A7G1G8U6"/>
<gene>
    <name evidence="10" type="ORF">OSSY52_06130</name>
</gene>
<keyword evidence="11" id="KW-1185">Reference proteome</keyword>
<keyword evidence="8" id="KW-0472">Membrane</keyword>
<feature type="transmembrane region" description="Helical" evidence="8">
    <location>
        <begin position="171"/>
        <end position="192"/>
    </location>
</feature>
<dbReference type="SMART" id="SM00388">
    <property type="entry name" value="HisKA"/>
    <property type="match status" value="1"/>
</dbReference>
<reference evidence="10 11" key="1">
    <citation type="submission" date="2018-06" db="EMBL/GenBank/DDBJ databases">
        <title>Genome sequencing of Oceanotoga sp. sy52.</title>
        <authorList>
            <person name="Mori K."/>
        </authorList>
    </citation>
    <scope>NUCLEOTIDE SEQUENCE [LARGE SCALE GENOMIC DNA]</scope>
    <source>
        <strain evidence="11">sy52</strain>
    </source>
</reference>
<dbReference type="Pfam" id="PF02518">
    <property type="entry name" value="HATPase_c"/>
    <property type="match status" value="1"/>
</dbReference>
<evidence type="ECO:0000256" key="2">
    <source>
        <dbReference type="ARBA" id="ARBA00012438"/>
    </source>
</evidence>
<proteinExistence type="predicted"/>
<evidence type="ECO:0000256" key="4">
    <source>
        <dbReference type="ARBA" id="ARBA00022679"/>
    </source>
</evidence>
<accession>A0A7G1G8U6</accession>
<dbReference type="Gene3D" id="3.30.565.10">
    <property type="entry name" value="Histidine kinase-like ATPase, C-terminal domain"/>
    <property type="match status" value="1"/>
</dbReference>
<keyword evidence="7" id="KW-0175">Coiled coil</keyword>
<keyword evidence="4" id="KW-0808">Transferase</keyword>
<keyword evidence="6" id="KW-0902">Two-component regulatory system</keyword>
<evidence type="ECO:0000313" key="10">
    <source>
        <dbReference type="EMBL" id="BBE30472.1"/>
    </source>
</evidence>
<protein>
    <recommendedName>
        <fullName evidence="2">histidine kinase</fullName>
        <ecNumber evidence="2">2.7.13.3</ecNumber>
    </recommendedName>
</protein>
<dbReference type="InterPro" id="IPR003594">
    <property type="entry name" value="HATPase_dom"/>
</dbReference>
<feature type="transmembrane region" description="Helical" evidence="8">
    <location>
        <begin position="235"/>
        <end position="254"/>
    </location>
</feature>
<dbReference type="InterPro" id="IPR036097">
    <property type="entry name" value="HisK_dim/P_sf"/>
</dbReference>
<feature type="transmembrane region" description="Helical" evidence="8">
    <location>
        <begin position="329"/>
        <end position="347"/>
    </location>
</feature>
<dbReference type="EC" id="2.7.13.3" evidence="2"/>
<evidence type="ECO:0000256" key="7">
    <source>
        <dbReference type="SAM" id="Coils"/>
    </source>
</evidence>
<dbReference type="PANTHER" id="PTHR43711:SF31">
    <property type="entry name" value="HISTIDINE KINASE"/>
    <property type="match status" value="1"/>
</dbReference>
<dbReference type="Proteomes" id="UP000516361">
    <property type="component" value="Chromosome"/>
</dbReference>
<evidence type="ECO:0000313" key="11">
    <source>
        <dbReference type="Proteomes" id="UP000516361"/>
    </source>
</evidence>
<evidence type="ECO:0000256" key="1">
    <source>
        <dbReference type="ARBA" id="ARBA00000085"/>
    </source>
</evidence>
<evidence type="ECO:0000256" key="8">
    <source>
        <dbReference type="SAM" id="Phobius"/>
    </source>
</evidence>
<evidence type="ECO:0000256" key="6">
    <source>
        <dbReference type="ARBA" id="ARBA00023012"/>
    </source>
</evidence>
<organism evidence="10 11">
    <name type="scientific">Tepiditoga spiralis</name>
    <dbReference type="NCBI Taxonomy" id="2108365"/>
    <lineage>
        <taxon>Bacteria</taxon>
        <taxon>Thermotogati</taxon>
        <taxon>Thermotogota</taxon>
        <taxon>Thermotogae</taxon>
        <taxon>Petrotogales</taxon>
        <taxon>Petrotogaceae</taxon>
        <taxon>Tepiditoga</taxon>
    </lineage>
</organism>
<feature type="transmembrane region" description="Helical" evidence="8">
    <location>
        <begin position="359"/>
        <end position="376"/>
    </location>
</feature>
<dbReference type="SMART" id="SM00387">
    <property type="entry name" value="HATPase_c"/>
    <property type="match status" value="1"/>
</dbReference>
<feature type="coiled-coil region" evidence="7">
    <location>
        <begin position="379"/>
        <end position="406"/>
    </location>
</feature>
<dbReference type="Gene3D" id="1.10.287.130">
    <property type="match status" value="1"/>
</dbReference>
<dbReference type="EMBL" id="AP018712">
    <property type="protein sequence ID" value="BBE30472.1"/>
    <property type="molecule type" value="Genomic_DNA"/>
</dbReference>
<evidence type="ECO:0000256" key="3">
    <source>
        <dbReference type="ARBA" id="ARBA00022553"/>
    </source>
</evidence>
<dbReference type="InterPro" id="IPR003661">
    <property type="entry name" value="HisK_dim/P_dom"/>
</dbReference>
<dbReference type="CDD" id="cd00082">
    <property type="entry name" value="HisKA"/>
    <property type="match status" value="1"/>
</dbReference>
<keyword evidence="8" id="KW-0812">Transmembrane</keyword>
<feature type="transmembrane region" description="Helical" evidence="8">
    <location>
        <begin position="199"/>
        <end position="215"/>
    </location>
</feature>
<dbReference type="Pfam" id="PF07695">
    <property type="entry name" value="7TMR-DISM_7TM"/>
    <property type="match status" value="1"/>
</dbReference>
<sequence length="623" mass="73694">MKKFLFVLSLIILNILTISKQINIKYFDMKWGDSPYINGEFSYMNSNDNWKKFKYEGNTIEDKKDNFLWLRYKLPDENLEGKSFFFSSIVGYLEIYCNNKLLYRMINLNTLNKNKYYGYPADLIPLKQEYRNKYLYIRMYSDKKDIGFIGEIEIDDTINLYKKEKIKNIDFLFLGVFFTVLGFLILFFSISFKKKERKSIISLAILMLSSGIWNFEHPSIAYMNFLPPNIWAEFFEYAIITLPIGMFMFYEATFEKHYKKLSRSMWNINLMYVCIIGFLDFINKIFIKSTVNILFSTRSLFYILFFIEVFVIIFISFKEIFYGNKEARFYTIGILSVIGSSFYEILGERRMFVFWKRPLMQWGLFVFIILVIKIIFNSREKEKKMIKQYSKELKEKNIQLKDANAIKLNFIAKMSHELKTPLNGVLGFTKMLLDETFGELNEKQKNIIKTIYLSGKQMNTLVNETMIFSRIKRDKITLNKQNIKLHYLVERIIDTHKLNLKKNIEIINSVDKDCLVYGDEIRVYQIINNLIGNAIKFTQSGYVMIESIDKEKYYEINVEDTGIGIPEKEINDIFNEFKQLKNTNTGLGLGLAIVKYLVKMHGGSIRAENTNRGSKFIFTLPKK</sequence>
<dbReference type="InterPro" id="IPR050736">
    <property type="entry name" value="Sensor_HK_Regulatory"/>
</dbReference>
<dbReference type="PANTHER" id="PTHR43711">
    <property type="entry name" value="TWO-COMPONENT HISTIDINE KINASE"/>
    <property type="match status" value="1"/>
</dbReference>
<evidence type="ECO:0000256" key="5">
    <source>
        <dbReference type="ARBA" id="ARBA00022777"/>
    </source>
</evidence>
<dbReference type="InterPro" id="IPR005467">
    <property type="entry name" value="His_kinase_dom"/>
</dbReference>
<keyword evidence="8" id="KW-1133">Transmembrane helix</keyword>
<dbReference type="InParanoid" id="A0A7G1G8U6"/>
<dbReference type="SUPFAM" id="SSF47384">
    <property type="entry name" value="Homodimeric domain of signal transducing histidine kinase"/>
    <property type="match status" value="1"/>
</dbReference>
<dbReference type="InterPro" id="IPR011623">
    <property type="entry name" value="7TMR_DISM_rcpt_extracell_dom1"/>
</dbReference>
<dbReference type="Pfam" id="PF00512">
    <property type="entry name" value="HisKA"/>
    <property type="match status" value="1"/>
</dbReference>
<dbReference type="KEGG" id="ocy:OSSY52_06130"/>
<comment type="catalytic activity">
    <reaction evidence="1">
        <text>ATP + protein L-histidine = ADP + protein N-phospho-L-histidine.</text>
        <dbReference type="EC" id="2.7.13.3"/>
    </reaction>
</comment>
<dbReference type="GO" id="GO:0000155">
    <property type="term" value="F:phosphorelay sensor kinase activity"/>
    <property type="evidence" value="ECO:0007669"/>
    <property type="project" value="InterPro"/>
</dbReference>
<feature type="domain" description="Histidine kinase" evidence="9">
    <location>
        <begin position="413"/>
        <end position="623"/>
    </location>
</feature>
<dbReference type="SUPFAM" id="SSF55874">
    <property type="entry name" value="ATPase domain of HSP90 chaperone/DNA topoisomerase II/histidine kinase"/>
    <property type="match status" value="1"/>
</dbReference>
<feature type="transmembrane region" description="Helical" evidence="8">
    <location>
        <begin position="299"/>
        <end position="317"/>
    </location>
</feature>
<feature type="transmembrane region" description="Helical" evidence="8">
    <location>
        <begin position="266"/>
        <end position="287"/>
    </location>
</feature>
<dbReference type="PRINTS" id="PR00344">
    <property type="entry name" value="BCTRLSENSOR"/>
</dbReference>
<dbReference type="RefSeq" id="WP_190615567.1">
    <property type="nucleotide sequence ID" value="NZ_AP018712.1"/>
</dbReference>
<dbReference type="InterPro" id="IPR036890">
    <property type="entry name" value="HATPase_C_sf"/>
</dbReference>
<keyword evidence="3" id="KW-0597">Phosphoprotein</keyword>
<name>A0A7G1G8U6_9BACT</name>
<dbReference type="PROSITE" id="PS50109">
    <property type="entry name" value="HIS_KIN"/>
    <property type="match status" value="1"/>
</dbReference>
<dbReference type="InterPro" id="IPR004358">
    <property type="entry name" value="Sig_transdc_His_kin-like_C"/>
</dbReference>